<dbReference type="Gene3D" id="3.30.460.10">
    <property type="entry name" value="Beta Polymerase, domain 2"/>
    <property type="match status" value="1"/>
</dbReference>
<keyword evidence="10" id="KW-1185">Reference proteome</keyword>
<dbReference type="Proteomes" id="UP001204798">
    <property type="component" value="Unassembled WGS sequence"/>
</dbReference>
<dbReference type="PANTHER" id="PTHR47320:SF1">
    <property type="entry name" value="BIFUNCTIONAL URIDYLYLTRANSFERASE_URIDYLYL-REMOVING ENZYME"/>
    <property type="match status" value="1"/>
</dbReference>
<keyword evidence="4 6" id="KW-0460">Magnesium</keyword>
<dbReference type="Pfam" id="PF01966">
    <property type="entry name" value="HD"/>
    <property type="match status" value="1"/>
</dbReference>
<dbReference type="InterPro" id="IPR013546">
    <property type="entry name" value="PII_UdlTrfase/GS_AdlTrfase"/>
</dbReference>
<evidence type="ECO:0000313" key="10">
    <source>
        <dbReference type="Proteomes" id="UP001204798"/>
    </source>
</evidence>
<dbReference type="SUPFAM" id="SSF55021">
    <property type="entry name" value="ACT-like"/>
    <property type="match status" value="1"/>
</dbReference>
<dbReference type="EC" id="3.1.4.-" evidence="6"/>
<dbReference type="PROSITE" id="PS51671">
    <property type="entry name" value="ACT"/>
    <property type="match status" value="1"/>
</dbReference>
<reference evidence="9 10" key="1">
    <citation type="submission" date="2022-08" db="EMBL/GenBank/DDBJ databases">
        <title>Bacterial and archaeal communities from various locations to study Microbial Dark Matter (Phase II).</title>
        <authorList>
            <person name="Stepanauskas R."/>
        </authorList>
    </citation>
    <scope>NUCLEOTIDE SEQUENCE [LARGE SCALE GENOMIC DNA]</scope>
    <source>
        <strain evidence="9 10">PD1</strain>
    </source>
</reference>
<comment type="catalytic activity">
    <reaction evidence="6">
        <text>[protein-PII]-L-tyrosine + UTP = [protein-PII]-uridylyl-L-tyrosine + diphosphate</text>
        <dbReference type="Rhea" id="RHEA:13673"/>
        <dbReference type="Rhea" id="RHEA-COMP:12147"/>
        <dbReference type="Rhea" id="RHEA-COMP:12148"/>
        <dbReference type="ChEBI" id="CHEBI:33019"/>
        <dbReference type="ChEBI" id="CHEBI:46398"/>
        <dbReference type="ChEBI" id="CHEBI:46858"/>
        <dbReference type="ChEBI" id="CHEBI:90602"/>
        <dbReference type="EC" id="2.7.7.59"/>
    </reaction>
</comment>
<feature type="region of interest" description="Uridylyltransferase" evidence="6">
    <location>
        <begin position="1"/>
        <end position="341"/>
    </location>
</feature>
<dbReference type="PROSITE" id="PS51831">
    <property type="entry name" value="HD"/>
    <property type="match status" value="1"/>
</dbReference>
<dbReference type="InterPro" id="IPR002912">
    <property type="entry name" value="ACT_dom"/>
</dbReference>
<evidence type="ECO:0000256" key="5">
    <source>
        <dbReference type="ARBA" id="ARBA00023268"/>
    </source>
</evidence>
<dbReference type="InterPro" id="IPR045865">
    <property type="entry name" value="ACT-like_dom_sf"/>
</dbReference>
<dbReference type="InterPro" id="IPR010043">
    <property type="entry name" value="UTase/UR"/>
</dbReference>
<keyword evidence="1 6" id="KW-0808">Transferase</keyword>
<dbReference type="Pfam" id="PF08335">
    <property type="entry name" value="GlnD_UR_UTase"/>
    <property type="match status" value="1"/>
</dbReference>
<comment type="cofactor">
    <cofactor evidence="6">
        <name>Mg(2+)</name>
        <dbReference type="ChEBI" id="CHEBI:18420"/>
    </cofactor>
</comment>
<dbReference type="RefSeq" id="WP_259092469.1">
    <property type="nucleotide sequence ID" value="NZ_CP130454.1"/>
</dbReference>
<evidence type="ECO:0000256" key="2">
    <source>
        <dbReference type="ARBA" id="ARBA00022695"/>
    </source>
</evidence>
<gene>
    <name evidence="6" type="primary">glnD</name>
    <name evidence="9" type="ORF">M2350_000246</name>
</gene>
<comment type="caution">
    <text evidence="9">The sequence shown here is derived from an EMBL/GenBank/DDBJ whole genome shotgun (WGS) entry which is preliminary data.</text>
</comment>
<protein>
    <recommendedName>
        <fullName evidence="6">Bifunctional uridylyltransferase/uridylyl-removing enzyme</fullName>
        <shortName evidence="6">UTase/UR</shortName>
    </recommendedName>
    <alternativeName>
        <fullName evidence="6">Bifunctional [protein-PII] modification enzyme</fullName>
    </alternativeName>
    <alternativeName>
        <fullName evidence="6">Bifunctional nitrogen sensor protein</fullName>
    </alternativeName>
    <domain>
        <recommendedName>
            <fullName evidence="6">[Protein-PII] uridylyltransferase</fullName>
            <shortName evidence="6">PII uridylyltransferase</shortName>
            <shortName evidence="6">UTase</shortName>
            <ecNumber evidence="6">2.7.7.59</ecNumber>
        </recommendedName>
    </domain>
    <domain>
        <recommendedName>
            <fullName evidence="6">[Protein-PII]-UMP uridylyl-removing enzyme</fullName>
            <shortName evidence="6">UR</shortName>
            <ecNumber evidence="6">3.1.4.-</ecNumber>
        </recommendedName>
    </domain>
</protein>
<keyword evidence="5 6" id="KW-0511">Multifunctional enzyme</keyword>
<feature type="domain" description="ACT" evidence="7">
    <location>
        <begin position="811"/>
        <end position="882"/>
    </location>
</feature>
<comment type="similarity">
    <text evidence="6">Belongs to the GlnD family.</text>
</comment>
<dbReference type="SUPFAM" id="SSF81301">
    <property type="entry name" value="Nucleotidyltransferase"/>
    <property type="match status" value="1"/>
</dbReference>
<proteinExistence type="inferred from homology"/>
<evidence type="ECO:0000259" key="8">
    <source>
        <dbReference type="PROSITE" id="PS51831"/>
    </source>
</evidence>
<name>A0ABT2EIT4_9BACT</name>
<sequence length="882" mass="100014">MSDWQLKVNDLIERVKAWRQSVLQTPPQCALISPLGETLSESLDNFVREIYELARERAMEKAGKHYIPDHSEIALLATGGYGRRELCAFSDIDIAFVPLEEDDPFVDALLRECFRLIVTVFMDNTDLKVGYGYRPLSDLPTLDTQTQAALMDARFVAGYKPLADELQRQLLANLDVLKFIKERERERTHAYQRFHASPLVTEPHLKEGAGGLRDGHTALWLIAALNRVRTDKAWRLLSEILPADEFQAFREGYDFINRVRMWLHLTAQRRQDVLLREYHHRIAVSACKVPGDEEEIVREFHRRLYRAMESLHYTFRVVQAHVDEAEIPLEFGFARKGNFLLLSNSQTLKRETQPPSNLTTTNGTPQFALKLMKAFELMQRYDLQPSAELLKWLKENAQRVSEIQANPEAAESFLAILTGVGDAPYGRVLELMAETGVLETYMPEWAKAARYVPSNAAHKFTVGEHVLKTVRELARLREAARQGEFPWVDVWNGVADEQVLFLAAFLHDLGKAVDEREHESIGKETAKQVGERLGLAEDRVNLLERLVRQHMVLLSTARLRDIYAPDTLFNCAKTVGDEAFLKMLLLHSFADARSVSELTFTEVEERLVLDLYFGVLRTLQEMEKVASVHVLARDRSRELQRALQDVSNEEIRIFCEAMPPGYLLSTPLKTIAIHCRMVQFVRRTGKPTVEVLQEPDSGFTEVVVCAPDAPQPGMLSQIAGTLFACDVDIRNAKVFTLPGDPPLVLDTLWVTSEGRPLSEAKTRRVQETLLSVLTGEESLAKVLERFGKPLVVPVQVRHVAMRNDISETHTVVHIVARDRKGLLFRLTSEIAALGLDIQTAKIVTWADIAEDAFYVIRKGVGKLPDHELPKLTAKLKERLSEG</sequence>
<dbReference type="InterPro" id="IPR006674">
    <property type="entry name" value="HD_domain"/>
</dbReference>
<dbReference type="PANTHER" id="PTHR47320">
    <property type="entry name" value="BIFUNCTIONAL URIDYLYLTRANSFERASE/URIDYLYL-REMOVING ENZYME"/>
    <property type="match status" value="1"/>
</dbReference>
<comment type="catalytic activity">
    <reaction evidence="6">
        <text>[protein-PII]-uridylyl-L-tyrosine + H2O = [protein-PII]-L-tyrosine + UMP + H(+)</text>
        <dbReference type="Rhea" id="RHEA:48600"/>
        <dbReference type="Rhea" id="RHEA-COMP:12147"/>
        <dbReference type="Rhea" id="RHEA-COMP:12148"/>
        <dbReference type="ChEBI" id="CHEBI:15377"/>
        <dbReference type="ChEBI" id="CHEBI:15378"/>
        <dbReference type="ChEBI" id="CHEBI:46858"/>
        <dbReference type="ChEBI" id="CHEBI:57865"/>
        <dbReference type="ChEBI" id="CHEBI:90602"/>
    </reaction>
</comment>
<feature type="domain" description="HD" evidence="8">
    <location>
        <begin position="462"/>
        <end position="584"/>
    </location>
</feature>
<dbReference type="SUPFAM" id="SSF109604">
    <property type="entry name" value="HD-domain/PDEase-like"/>
    <property type="match status" value="1"/>
</dbReference>
<dbReference type="HAMAP" id="MF_00277">
    <property type="entry name" value="PII_uridylyl_transf"/>
    <property type="match status" value="1"/>
</dbReference>
<keyword evidence="3 6" id="KW-0378">Hydrolase</keyword>
<organism evidence="9 10">
    <name type="scientific">Candidatus Fervidibacter sacchari</name>
    <dbReference type="NCBI Taxonomy" id="1448929"/>
    <lineage>
        <taxon>Bacteria</taxon>
        <taxon>Candidatus Fervidibacterota</taxon>
        <taxon>Candidatus Fervidibacter</taxon>
    </lineage>
</organism>
<dbReference type="PIRSF" id="PIRSF006288">
    <property type="entry name" value="PII_uridyltransf"/>
    <property type="match status" value="1"/>
</dbReference>
<dbReference type="EMBL" id="JANUCP010000001">
    <property type="protein sequence ID" value="MCS3917849.1"/>
    <property type="molecule type" value="Genomic_DNA"/>
</dbReference>
<feature type="region of interest" description="Uridylyl-removing" evidence="6">
    <location>
        <begin position="342"/>
        <end position="700"/>
    </location>
</feature>
<accession>A0ABT2EIT4</accession>
<evidence type="ECO:0000256" key="1">
    <source>
        <dbReference type="ARBA" id="ARBA00022679"/>
    </source>
</evidence>
<dbReference type="EC" id="2.7.7.59" evidence="6"/>
<comment type="domain">
    <text evidence="6">Has four distinct domains: an N-terminal nucleotidyltransferase (NT) domain responsible for UTase activity, a central HD domain that encodes UR activity, and two C-terminal ACT domains that seem to have a role in glutamine sensing.</text>
</comment>
<dbReference type="SUPFAM" id="SSF81593">
    <property type="entry name" value="Nucleotidyltransferase substrate binding subunit/domain"/>
    <property type="match status" value="1"/>
</dbReference>
<evidence type="ECO:0000256" key="4">
    <source>
        <dbReference type="ARBA" id="ARBA00022842"/>
    </source>
</evidence>
<evidence type="ECO:0000259" key="7">
    <source>
        <dbReference type="PROSITE" id="PS51671"/>
    </source>
</evidence>
<evidence type="ECO:0000256" key="6">
    <source>
        <dbReference type="HAMAP-Rule" id="MF_00277"/>
    </source>
</evidence>
<dbReference type="InterPro" id="IPR043519">
    <property type="entry name" value="NT_sf"/>
</dbReference>
<dbReference type="GO" id="GO:0008773">
    <property type="term" value="F:[protein-PII] uridylyltransferase activity"/>
    <property type="evidence" value="ECO:0007669"/>
    <property type="project" value="UniProtKB-EC"/>
</dbReference>
<evidence type="ECO:0000313" key="9">
    <source>
        <dbReference type="EMBL" id="MCS3917849.1"/>
    </source>
</evidence>
<comment type="function">
    <text evidence="6">Modifies, by uridylylation and deuridylylation, the PII regulatory proteins (GlnB and homologs), in response to the nitrogen status of the cell that GlnD senses through the glutamine level. Under low glutamine levels, catalyzes the conversion of the PII proteins and UTP to PII-UMP and PPi, while under higher glutamine levels, GlnD hydrolyzes PII-UMP to PII and UMP (deuridylylation). Thus, controls uridylylation state and activity of the PII proteins, and plays an important role in the regulation of nitrogen metabolism.</text>
</comment>
<comment type="activity regulation">
    <text evidence="6">Uridylyltransferase (UTase) activity is inhibited by glutamine, while glutamine activates uridylyl-removing (UR) activity.</text>
</comment>
<dbReference type="Gene3D" id="1.10.3090.10">
    <property type="entry name" value="cca-adding enzyme, domain 2"/>
    <property type="match status" value="1"/>
</dbReference>
<dbReference type="CDD" id="cd04873">
    <property type="entry name" value="ACT_UUR-ACR-like"/>
    <property type="match status" value="2"/>
</dbReference>
<keyword evidence="2 6" id="KW-0548">Nucleotidyltransferase</keyword>
<evidence type="ECO:0000256" key="3">
    <source>
        <dbReference type="ARBA" id="ARBA00022801"/>
    </source>
</evidence>